<comment type="caution">
    <text evidence="8">The sequence shown here is derived from an EMBL/GenBank/DDBJ whole genome shotgun (WGS) entry which is preliminary data.</text>
</comment>
<organism evidence="8 9">
    <name type="scientific">Leucosporidium creatinivorum</name>
    <dbReference type="NCBI Taxonomy" id="106004"/>
    <lineage>
        <taxon>Eukaryota</taxon>
        <taxon>Fungi</taxon>
        <taxon>Dikarya</taxon>
        <taxon>Basidiomycota</taxon>
        <taxon>Pucciniomycotina</taxon>
        <taxon>Microbotryomycetes</taxon>
        <taxon>Leucosporidiales</taxon>
        <taxon>Leucosporidium</taxon>
    </lineage>
</organism>
<dbReference type="GO" id="GO:0071044">
    <property type="term" value="P:histone mRNA catabolic process"/>
    <property type="evidence" value="ECO:0007669"/>
    <property type="project" value="TreeGrafter"/>
</dbReference>
<dbReference type="Pfam" id="PF08066">
    <property type="entry name" value="PMC2NT"/>
    <property type="match status" value="1"/>
</dbReference>
<proteinExistence type="inferred from homology"/>
<name>A0A1Y2G3N6_9BASI</name>
<dbReference type="PANTHER" id="PTHR12124">
    <property type="entry name" value="POLYMYOSITIS/SCLERODERMA AUTOANTIGEN-RELATED"/>
    <property type="match status" value="1"/>
</dbReference>
<dbReference type="GO" id="GO:0000166">
    <property type="term" value="F:nucleotide binding"/>
    <property type="evidence" value="ECO:0007669"/>
    <property type="project" value="InterPro"/>
</dbReference>
<dbReference type="InterPro" id="IPR002562">
    <property type="entry name" value="3'-5'_exonuclease_dom"/>
</dbReference>
<dbReference type="EMBL" id="MCGR01000001">
    <property type="protein sequence ID" value="ORY92552.1"/>
    <property type="molecule type" value="Genomic_DNA"/>
</dbReference>
<comment type="similarity">
    <text evidence="5">Belongs to the exosome component 10/RRP6 family.</text>
</comment>
<dbReference type="InterPro" id="IPR045092">
    <property type="entry name" value="Rrp6-like"/>
</dbReference>
<dbReference type="Gene3D" id="1.10.150.80">
    <property type="entry name" value="HRDC domain"/>
    <property type="match status" value="1"/>
</dbReference>
<protein>
    <recommendedName>
        <fullName evidence="7">HRDC domain-containing protein</fullName>
    </recommendedName>
</protein>
<dbReference type="AlphaFoldDB" id="A0A1Y2G3N6"/>
<dbReference type="Gene3D" id="3.30.420.10">
    <property type="entry name" value="Ribonuclease H-like superfamily/Ribonuclease H"/>
    <property type="match status" value="1"/>
</dbReference>
<dbReference type="GO" id="GO:0005730">
    <property type="term" value="C:nucleolus"/>
    <property type="evidence" value="ECO:0007669"/>
    <property type="project" value="TreeGrafter"/>
</dbReference>
<dbReference type="GO" id="GO:0000467">
    <property type="term" value="P:exonucleolytic trimming to generate mature 3'-end of 5.8S rRNA from tricistronic rRNA transcript (SSU-rRNA, 5.8S rRNA, LSU-rRNA)"/>
    <property type="evidence" value="ECO:0007669"/>
    <property type="project" value="InterPro"/>
</dbReference>
<evidence type="ECO:0000256" key="3">
    <source>
        <dbReference type="ARBA" id="ARBA00022835"/>
    </source>
</evidence>
<sequence>MAASSPSLATLLANLEAALVDPTTAASQLPDAGDLGFERSLSRPFARNLDKEAERILSLVSNVLNWSQGTPNAPQLDGDLIRDGEYRQVIEKVEPLLERADDGIEKHLGIGKGKTGGVGAVGAKTDEELQALQQKSASKHNNKSKLPANLLHDADLARPQLQFPPRLVLPRPTTETTANEGQEPLWKPLLRRKPHAASSASWLTTELYAPSEDRYTVVTNTAPPPYTRYTHPYAAELAALTPPESYFSKPEQPPRPAEDSFEKTPFEWIGDKIGLDKMIKEIRAVGEQGEKELAIDLEHHDYRSWGGITSLMQLSTRKKDYVIDVLDPAVRDGLEDLNEYLADPSWIKVFHGAASDIIWLQRDFGVYIVGLFDTYHATHVLGFPQHSLASLLAKYTDFEADKRYQVADWRIRPLNKEMLHYARSDTHYLLDIYDHLRIALHDKEASTSSTTDMDVDSTETPLLDVFNRSITTSSSVFSLAPYDAATGHQENGWLGLLGKHQQLKAYATALAVPTLPIKTGWGPGELKFEVLKAVHEWREKVAREEDESTRWVMGNEQVWVVAERRPRDAVEVMKVVAMARGGVSEVVRRRKEEVASIVKEVVERVGETVAEASEIVMGGVEVGARGEAAEQPAVRPISGLWTTTEEETAPVASSSKVVATSSSFFGSTSKSTPSVARGLVAATSGFFGSTKKSAVAKGKGKQVQTVSAEEKAEAVRKVHASLVLGGGLAKSLSNQAIPTPAPPPAPEVTMEDDTAALPVEENDHSTALTGDHSYVPLSGRIPKPETPSLFSTTASATPTAPAPTDSDVLIVSSLADKPKKRRRPTVAASTSTEETPADPALASPQKKKKNKGKAVAGEVKEKAAPLAPHDYSTMKSVLDAEPRAAPGVKEKKKKKDKEVGRAAKGFAIDTSDFRREPRVNNAPKKGNVAQSFAK</sequence>
<dbReference type="SUPFAM" id="SSF47819">
    <property type="entry name" value="HRDC-like"/>
    <property type="match status" value="1"/>
</dbReference>
<evidence type="ECO:0000259" key="7">
    <source>
        <dbReference type="PROSITE" id="PS50967"/>
    </source>
</evidence>
<dbReference type="GO" id="GO:0071039">
    <property type="term" value="P:nuclear polyadenylation-dependent CUT catabolic process"/>
    <property type="evidence" value="ECO:0007669"/>
    <property type="project" value="TreeGrafter"/>
</dbReference>
<evidence type="ECO:0000256" key="2">
    <source>
        <dbReference type="ARBA" id="ARBA00022552"/>
    </source>
</evidence>
<dbReference type="SUPFAM" id="SSF53098">
    <property type="entry name" value="Ribonuclease H-like"/>
    <property type="match status" value="1"/>
</dbReference>
<feature type="compositionally biased region" description="Low complexity" evidence="6">
    <location>
        <begin position="786"/>
        <end position="806"/>
    </location>
</feature>
<reference evidence="8 9" key="1">
    <citation type="submission" date="2016-07" db="EMBL/GenBank/DDBJ databases">
        <title>Pervasive Adenine N6-methylation of Active Genes in Fungi.</title>
        <authorList>
            <consortium name="DOE Joint Genome Institute"/>
            <person name="Mondo S.J."/>
            <person name="Dannebaum R.O."/>
            <person name="Kuo R.C."/>
            <person name="Labutti K."/>
            <person name="Haridas S."/>
            <person name="Kuo A."/>
            <person name="Salamov A."/>
            <person name="Ahrendt S.R."/>
            <person name="Lipzen A."/>
            <person name="Sullivan W."/>
            <person name="Andreopoulos W.B."/>
            <person name="Clum A."/>
            <person name="Lindquist E."/>
            <person name="Daum C."/>
            <person name="Ramamoorthy G.K."/>
            <person name="Gryganskyi A."/>
            <person name="Culley D."/>
            <person name="Magnuson J.K."/>
            <person name="James T.Y."/>
            <person name="O'Malley M.A."/>
            <person name="Stajich J.E."/>
            <person name="Spatafora J.W."/>
            <person name="Visel A."/>
            <person name="Grigoriev I.V."/>
        </authorList>
    </citation>
    <scope>NUCLEOTIDE SEQUENCE [LARGE SCALE GENOMIC DNA]</scope>
    <source>
        <strain evidence="8 9">62-1032</strain>
    </source>
</reference>
<evidence type="ECO:0000256" key="6">
    <source>
        <dbReference type="SAM" id="MobiDB-lite"/>
    </source>
</evidence>
<comment type="subcellular location">
    <subcellularLocation>
        <location evidence="1">Nucleus</location>
    </subcellularLocation>
</comment>
<dbReference type="Pfam" id="PF00570">
    <property type="entry name" value="HRDC"/>
    <property type="match status" value="1"/>
</dbReference>
<accession>A0A1Y2G3N6</accession>
<dbReference type="InterPro" id="IPR002121">
    <property type="entry name" value="HRDC_dom"/>
</dbReference>
<dbReference type="SMART" id="SM00474">
    <property type="entry name" value="35EXOc"/>
    <property type="match status" value="1"/>
</dbReference>
<dbReference type="OrthoDB" id="2250022at2759"/>
<dbReference type="GO" id="GO:0000176">
    <property type="term" value="C:nuclear exosome (RNase complex)"/>
    <property type="evidence" value="ECO:0007669"/>
    <property type="project" value="InterPro"/>
</dbReference>
<dbReference type="GO" id="GO:0071036">
    <property type="term" value="P:nuclear polyadenylation-dependent snoRNA catabolic process"/>
    <property type="evidence" value="ECO:0007669"/>
    <property type="project" value="TreeGrafter"/>
</dbReference>
<keyword evidence="3" id="KW-0271">Exosome</keyword>
<dbReference type="GO" id="GO:0000175">
    <property type="term" value="F:3'-5'-RNA exonuclease activity"/>
    <property type="evidence" value="ECO:0007669"/>
    <property type="project" value="InterPro"/>
</dbReference>
<dbReference type="InterPro" id="IPR012337">
    <property type="entry name" value="RNaseH-like_sf"/>
</dbReference>
<evidence type="ECO:0000256" key="4">
    <source>
        <dbReference type="ARBA" id="ARBA00023242"/>
    </source>
</evidence>
<evidence type="ECO:0000256" key="5">
    <source>
        <dbReference type="ARBA" id="ARBA00043957"/>
    </source>
</evidence>
<dbReference type="InterPro" id="IPR010997">
    <property type="entry name" value="HRDC-like_sf"/>
</dbReference>
<dbReference type="Proteomes" id="UP000193467">
    <property type="component" value="Unassembled WGS sequence"/>
</dbReference>
<dbReference type="PANTHER" id="PTHR12124:SF47">
    <property type="entry name" value="EXOSOME COMPONENT 10"/>
    <property type="match status" value="1"/>
</dbReference>
<feature type="domain" description="HRDC" evidence="7">
    <location>
        <begin position="524"/>
        <end position="608"/>
    </location>
</feature>
<dbReference type="InterPro" id="IPR012588">
    <property type="entry name" value="Exosome-assoc_fac_Rrp6_N"/>
</dbReference>
<dbReference type="GO" id="GO:0071038">
    <property type="term" value="P:TRAMP-dependent tRNA surveillance pathway"/>
    <property type="evidence" value="ECO:0007669"/>
    <property type="project" value="TreeGrafter"/>
</dbReference>
<dbReference type="GO" id="GO:0071037">
    <property type="term" value="P:nuclear polyadenylation-dependent snRNA catabolic process"/>
    <property type="evidence" value="ECO:0007669"/>
    <property type="project" value="TreeGrafter"/>
</dbReference>
<dbReference type="Pfam" id="PF01612">
    <property type="entry name" value="DNA_pol_A_exo1"/>
    <property type="match status" value="1"/>
</dbReference>
<keyword evidence="2" id="KW-0698">rRNA processing</keyword>
<dbReference type="GO" id="GO:0071051">
    <property type="term" value="P:poly(A)-dependent snoRNA 3'-end processing"/>
    <property type="evidence" value="ECO:0007669"/>
    <property type="project" value="TreeGrafter"/>
</dbReference>
<evidence type="ECO:0000313" key="8">
    <source>
        <dbReference type="EMBL" id="ORY92552.1"/>
    </source>
</evidence>
<evidence type="ECO:0000256" key="1">
    <source>
        <dbReference type="ARBA" id="ARBA00004123"/>
    </source>
</evidence>
<dbReference type="InterPro" id="IPR036397">
    <property type="entry name" value="RNaseH_sf"/>
</dbReference>
<gene>
    <name evidence="8" type="ORF">BCR35DRAFT_273657</name>
</gene>
<dbReference type="GO" id="GO:0003727">
    <property type="term" value="F:single-stranded RNA binding"/>
    <property type="evidence" value="ECO:0007669"/>
    <property type="project" value="TreeGrafter"/>
</dbReference>
<dbReference type="GO" id="GO:0071035">
    <property type="term" value="P:nuclear polyadenylation-dependent rRNA catabolic process"/>
    <property type="evidence" value="ECO:0007669"/>
    <property type="project" value="TreeGrafter"/>
</dbReference>
<dbReference type="InParanoid" id="A0A1Y2G3N6"/>
<feature type="region of interest" description="Disordered" evidence="6">
    <location>
        <begin position="765"/>
        <end position="934"/>
    </location>
</feature>
<keyword evidence="4" id="KW-0539">Nucleus</keyword>
<dbReference type="PROSITE" id="PS50967">
    <property type="entry name" value="HRDC"/>
    <property type="match status" value="1"/>
</dbReference>
<keyword evidence="9" id="KW-1185">Reference proteome</keyword>
<dbReference type="STRING" id="106004.A0A1Y2G3N6"/>
<dbReference type="InterPro" id="IPR044876">
    <property type="entry name" value="HRDC_dom_sf"/>
</dbReference>
<dbReference type="FunCoup" id="A0A1Y2G3N6">
    <property type="interactions" value="726"/>
</dbReference>
<dbReference type="GO" id="GO:0071040">
    <property type="term" value="P:nuclear polyadenylation-dependent antisense transcript catabolic process"/>
    <property type="evidence" value="ECO:0007669"/>
    <property type="project" value="TreeGrafter"/>
</dbReference>
<evidence type="ECO:0000313" key="9">
    <source>
        <dbReference type="Proteomes" id="UP000193467"/>
    </source>
</evidence>